<dbReference type="SUPFAM" id="SSF53335">
    <property type="entry name" value="S-adenosyl-L-methionine-dependent methyltransferases"/>
    <property type="match status" value="1"/>
</dbReference>
<reference evidence="3" key="2">
    <citation type="journal article" date="2007" name="PLoS Biol.">
        <title>Survey sequencing and comparative analysis of the elephant shark (Callorhinchus milii) genome.</title>
        <authorList>
            <person name="Venkatesh B."/>
            <person name="Kirkness E.F."/>
            <person name="Loh Y.H."/>
            <person name="Halpern A.L."/>
            <person name="Lee A.P."/>
            <person name="Johnson J."/>
            <person name="Dandona N."/>
            <person name="Viswanathan L.D."/>
            <person name="Tay A."/>
            <person name="Venter J.C."/>
            <person name="Strausberg R.L."/>
            <person name="Brenner S."/>
        </authorList>
    </citation>
    <scope>NUCLEOTIDE SEQUENCE [LARGE SCALE GENOMIC DNA]</scope>
</reference>
<organism evidence="2 3">
    <name type="scientific">Callorhinchus milii</name>
    <name type="common">Ghost shark</name>
    <dbReference type="NCBI Taxonomy" id="7868"/>
    <lineage>
        <taxon>Eukaryota</taxon>
        <taxon>Metazoa</taxon>
        <taxon>Chordata</taxon>
        <taxon>Craniata</taxon>
        <taxon>Vertebrata</taxon>
        <taxon>Chondrichthyes</taxon>
        <taxon>Holocephali</taxon>
        <taxon>Chimaeriformes</taxon>
        <taxon>Callorhinchidae</taxon>
        <taxon>Callorhinchus</taxon>
    </lineage>
</organism>
<dbReference type="InterPro" id="IPR013216">
    <property type="entry name" value="Methyltransf_11"/>
</dbReference>
<reference evidence="3" key="3">
    <citation type="journal article" date="2014" name="Nature">
        <title>Elephant shark genome provides unique insights into gnathostome evolution.</title>
        <authorList>
            <consortium name="International Elephant Shark Genome Sequencing Consortium"/>
            <person name="Venkatesh B."/>
            <person name="Lee A.P."/>
            <person name="Ravi V."/>
            <person name="Maurya A.K."/>
            <person name="Lian M.M."/>
            <person name="Swann J.B."/>
            <person name="Ohta Y."/>
            <person name="Flajnik M.F."/>
            <person name="Sutoh Y."/>
            <person name="Kasahara M."/>
            <person name="Hoon S."/>
            <person name="Gangu V."/>
            <person name="Roy S.W."/>
            <person name="Irimia M."/>
            <person name="Korzh V."/>
            <person name="Kondrychyn I."/>
            <person name="Lim Z.W."/>
            <person name="Tay B.H."/>
            <person name="Tohari S."/>
            <person name="Kong K.W."/>
            <person name="Ho S."/>
            <person name="Lorente-Galdos B."/>
            <person name="Quilez J."/>
            <person name="Marques-Bonet T."/>
            <person name="Raney B.J."/>
            <person name="Ingham P.W."/>
            <person name="Tay A."/>
            <person name="Hillier L.W."/>
            <person name="Minx P."/>
            <person name="Boehm T."/>
            <person name="Wilson R.K."/>
            <person name="Brenner S."/>
            <person name="Warren W.C."/>
        </authorList>
    </citation>
    <scope>NUCLEOTIDE SEQUENCE [LARGE SCALE GENOMIC DNA]</scope>
</reference>
<dbReference type="GO" id="GO:0008757">
    <property type="term" value="F:S-adenosylmethionine-dependent methyltransferase activity"/>
    <property type="evidence" value="ECO:0007669"/>
    <property type="project" value="InterPro"/>
</dbReference>
<feature type="domain" description="Methyltransferase type 11" evidence="1">
    <location>
        <begin position="124"/>
        <end position="244"/>
    </location>
</feature>
<dbReference type="STRING" id="7868.ENSCMIP00000024055"/>
<protein>
    <recommendedName>
        <fullName evidence="1">Methyltransferase type 11 domain-containing protein</fullName>
    </recommendedName>
</protein>
<dbReference type="InterPro" id="IPR027625">
    <property type="entry name" value="OvoA_Cterm"/>
</dbReference>
<dbReference type="GeneTree" id="ENSGT00660000097334"/>
<dbReference type="NCBIfam" id="TIGR04345">
    <property type="entry name" value="ovoA_Cterm"/>
    <property type="match status" value="1"/>
</dbReference>
<proteinExistence type="predicted"/>
<dbReference type="PANTHER" id="PTHR45445">
    <property type="match status" value="1"/>
</dbReference>
<dbReference type="OMA" id="SWWEDAT"/>
<name>A0A4W3ITR4_CALMI</name>
<gene>
    <name evidence="2" type="primary">LOC103187628</name>
</gene>
<reference evidence="3" key="1">
    <citation type="journal article" date="2006" name="Science">
        <title>Ancient noncoding elements conserved in the human genome.</title>
        <authorList>
            <person name="Venkatesh B."/>
            <person name="Kirkness E.F."/>
            <person name="Loh Y.H."/>
            <person name="Halpern A.L."/>
            <person name="Lee A.P."/>
            <person name="Johnson J."/>
            <person name="Dandona N."/>
            <person name="Viswanathan L.D."/>
            <person name="Tay A."/>
            <person name="Venter J.C."/>
            <person name="Strausberg R.L."/>
            <person name="Brenner S."/>
        </authorList>
    </citation>
    <scope>NUCLEOTIDE SEQUENCE [LARGE SCALE GENOMIC DNA]</scope>
</reference>
<reference evidence="2" key="5">
    <citation type="submission" date="2025-09" db="UniProtKB">
        <authorList>
            <consortium name="Ensembl"/>
        </authorList>
    </citation>
    <scope>IDENTIFICATION</scope>
</reference>
<dbReference type="Pfam" id="PF08241">
    <property type="entry name" value="Methyltransf_11"/>
    <property type="match status" value="1"/>
</dbReference>
<dbReference type="PANTHER" id="PTHR45445:SF2">
    <property type="entry name" value="METHYLTRANSFERASE TYPE 11 DOMAIN-CONTAINING PROTEIN"/>
    <property type="match status" value="1"/>
</dbReference>
<reference evidence="2" key="4">
    <citation type="submission" date="2025-08" db="UniProtKB">
        <authorList>
            <consortium name="Ensembl"/>
        </authorList>
    </citation>
    <scope>IDENTIFICATION</scope>
</reference>
<dbReference type="AlphaFoldDB" id="A0A4W3ITR4"/>
<dbReference type="InParanoid" id="A0A4W3ITR4"/>
<evidence type="ECO:0000259" key="1">
    <source>
        <dbReference type="Pfam" id="PF08241"/>
    </source>
</evidence>
<dbReference type="CDD" id="cd02440">
    <property type="entry name" value="AdoMet_MTases"/>
    <property type="match status" value="1"/>
</dbReference>
<keyword evidence="3" id="KW-1185">Reference proteome</keyword>
<accession>A0A4W3ITR4</accession>
<evidence type="ECO:0000313" key="2">
    <source>
        <dbReference type="Ensembl" id="ENSCMIP00000024055.1"/>
    </source>
</evidence>
<dbReference type="Ensembl" id="ENSCMIT00000024458.1">
    <property type="protein sequence ID" value="ENSCMIP00000024055.1"/>
    <property type="gene ID" value="ENSCMIG00000010691.1"/>
</dbReference>
<dbReference type="Proteomes" id="UP000314986">
    <property type="component" value="Unassembled WGS sequence"/>
</dbReference>
<dbReference type="InterPro" id="IPR029063">
    <property type="entry name" value="SAM-dependent_MTases_sf"/>
</dbReference>
<evidence type="ECO:0000313" key="3">
    <source>
        <dbReference type="Proteomes" id="UP000314986"/>
    </source>
</evidence>
<sequence length="320" mass="36352">MLISSDASPAVLAEQQQGLAMIVRNVLWEIKRGLLESSVLIVGGCTLYYLWKHFKELSRQKNEEENPYESQKLLSEYLLFHFGTSQEVFLHDLGPPETRNFLLQGAEECVKQFKVQSGAPSRALDIGCGVGRASFELAHTFQEVVGIDFSHLFITTCNQLKDKGRVSYSATMEGNLRTQYTAVVSEDIDRSRCTFIWGDACNLPINLGLFGCILASNLICRLPDPFAFFHRLPGLLAPGGILVIISPYSWMEMFTPKSMWLGGYTDDFGKAVQGFDTMKRVLCPDFELVVEKNMPFFMRETARKYQWTVAHMTVWRRKRS</sequence>
<dbReference type="Gene3D" id="3.40.50.150">
    <property type="entry name" value="Vaccinia Virus protein VP39"/>
    <property type="match status" value="1"/>
</dbReference>